<accession>A0A250WR07</accession>
<dbReference type="EMBL" id="BEGY01000002">
    <property type="protein sequence ID" value="GAX73129.1"/>
    <property type="molecule type" value="Genomic_DNA"/>
</dbReference>
<dbReference type="AlphaFoldDB" id="A0A250WR07"/>
<name>A0A250WR07_9CHLO</name>
<evidence type="ECO:0000256" key="1">
    <source>
        <dbReference type="SAM" id="MobiDB-lite"/>
    </source>
</evidence>
<reference evidence="2 3" key="1">
    <citation type="submission" date="2017-08" db="EMBL/GenBank/DDBJ databases">
        <title>Acidophilic green algal genome provides insights into adaptation to an acidic environment.</title>
        <authorList>
            <person name="Hirooka S."/>
            <person name="Hirose Y."/>
            <person name="Kanesaki Y."/>
            <person name="Higuchi S."/>
            <person name="Fujiwara T."/>
            <person name="Onuma R."/>
            <person name="Era A."/>
            <person name="Ohbayashi R."/>
            <person name="Uzuka A."/>
            <person name="Nozaki H."/>
            <person name="Yoshikawa H."/>
            <person name="Miyagishima S.Y."/>
        </authorList>
    </citation>
    <scope>NUCLEOTIDE SEQUENCE [LARGE SCALE GENOMIC DNA]</scope>
    <source>
        <strain evidence="2 3">NIES-2499</strain>
    </source>
</reference>
<protein>
    <submittedName>
        <fullName evidence="2">Uncharacterized protein</fullName>
    </submittedName>
</protein>
<organism evidence="2 3">
    <name type="scientific">Chlamydomonas eustigma</name>
    <dbReference type="NCBI Taxonomy" id="1157962"/>
    <lineage>
        <taxon>Eukaryota</taxon>
        <taxon>Viridiplantae</taxon>
        <taxon>Chlorophyta</taxon>
        <taxon>core chlorophytes</taxon>
        <taxon>Chlorophyceae</taxon>
        <taxon>CS clade</taxon>
        <taxon>Chlamydomonadales</taxon>
        <taxon>Chlamydomonadaceae</taxon>
        <taxon>Chlamydomonas</taxon>
    </lineage>
</organism>
<dbReference type="OrthoDB" id="1898337at2759"/>
<gene>
    <name evidence="2" type="ORF">CEUSTIGMA_g582.t1</name>
</gene>
<feature type="region of interest" description="Disordered" evidence="1">
    <location>
        <begin position="107"/>
        <end position="128"/>
    </location>
</feature>
<dbReference type="Proteomes" id="UP000232323">
    <property type="component" value="Unassembled WGS sequence"/>
</dbReference>
<evidence type="ECO:0000313" key="3">
    <source>
        <dbReference type="Proteomes" id="UP000232323"/>
    </source>
</evidence>
<evidence type="ECO:0000313" key="2">
    <source>
        <dbReference type="EMBL" id="GAX73129.1"/>
    </source>
</evidence>
<keyword evidence="3" id="KW-1185">Reference proteome</keyword>
<proteinExistence type="predicted"/>
<comment type="caution">
    <text evidence="2">The sequence shown here is derived from an EMBL/GenBank/DDBJ whole genome shotgun (WGS) entry which is preliminary data.</text>
</comment>
<dbReference type="PANTHER" id="PTHR37738">
    <property type="entry name" value="OS03G0209700 PROTEIN"/>
    <property type="match status" value="1"/>
</dbReference>
<dbReference type="PANTHER" id="PTHR37738:SF1">
    <property type="entry name" value="OS03G0257000 PROTEIN"/>
    <property type="match status" value="1"/>
</dbReference>
<sequence>MPKIKYSNQRDLEFKICPWQRNTKKEGHDNPPVIIEYMPVSVCAISTNELPKVKFKVAESSAQWISKRKLHSDVLTKVEDSRVNERKLQATDVVAYQTHTIENVASCSSEISREESQGPAPSRLENLNSDSHTLSSRWSLSGICQLAILPSGCMSGHLVDKRSKRGFGLMAQRARASSAYPDCTDDDELEVLKLRILDYETGDEIQAAVSKSGGDMVHITPTESWLVRKHWGEHDPDFLRAAPLTQVLFTAEELLEGPAAEAVLPKINSKLRGINAVINMGQMEIYHQRDDLDKIV</sequence>